<reference evidence="2 3" key="1">
    <citation type="submission" date="2019-03" db="EMBL/GenBank/DDBJ databases">
        <title>First draft genome of Liparis tanakae, snailfish: a comprehensive survey of snailfish specific genes.</title>
        <authorList>
            <person name="Kim W."/>
            <person name="Song I."/>
            <person name="Jeong J.-H."/>
            <person name="Kim D."/>
            <person name="Kim S."/>
            <person name="Ryu S."/>
            <person name="Song J.Y."/>
            <person name="Lee S.K."/>
        </authorList>
    </citation>
    <scope>NUCLEOTIDE SEQUENCE [LARGE SCALE GENOMIC DNA]</scope>
    <source>
        <tissue evidence="2">Muscle</tissue>
    </source>
</reference>
<organism evidence="2 3">
    <name type="scientific">Liparis tanakae</name>
    <name type="common">Tanaka's snailfish</name>
    <dbReference type="NCBI Taxonomy" id="230148"/>
    <lineage>
        <taxon>Eukaryota</taxon>
        <taxon>Metazoa</taxon>
        <taxon>Chordata</taxon>
        <taxon>Craniata</taxon>
        <taxon>Vertebrata</taxon>
        <taxon>Euteleostomi</taxon>
        <taxon>Actinopterygii</taxon>
        <taxon>Neopterygii</taxon>
        <taxon>Teleostei</taxon>
        <taxon>Neoteleostei</taxon>
        <taxon>Acanthomorphata</taxon>
        <taxon>Eupercaria</taxon>
        <taxon>Perciformes</taxon>
        <taxon>Cottioidei</taxon>
        <taxon>Cottales</taxon>
        <taxon>Liparidae</taxon>
        <taxon>Liparis</taxon>
    </lineage>
</organism>
<proteinExistence type="predicted"/>
<accession>A0A4Z2G8E6</accession>
<evidence type="ECO:0000313" key="3">
    <source>
        <dbReference type="Proteomes" id="UP000314294"/>
    </source>
</evidence>
<protein>
    <submittedName>
        <fullName evidence="2">Uncharacterized protein</fullName>
    </submittedName>
</protein>
<evidence type="ECO:0000256" key="1">
    <source>
        <dbReference type="SAM" id="MobiDB-lite"/>
    </source>
</evidence>
<gene>
    <name evidence="2" type="ORF">EYF80_039961</name>
</gene>
<evidence type="ECO:0000313" key="2">
    <source>
        <dbReference type="EMBL" id="TNN49807.1"/>
    </source>
</evidence>
<name>A0A4Z2G8E6_9TELE</name>
<comment type="caution">
    <text evidence="2">The sequence shown here is derived from an EMBL/GenBank/DDBJ whole genome shotgun (WGS) entry which is preliminary data.</text>
</comment>
<dbReference type="Proteomes" id="UP000314294">
    <property type="component" value="Unassembled WGS sequence"/>
</dbReference>
<dbReference type="AlphaFoldDB" id="A0A4Z2G8E6"/>
<dbReference type="EMBL" id="SRLO01000640">
    <property type="protein sequence ID" value="TNN49807.1"/>
    <property type="molecule type" value="Genomic_DNA"/>
</dbReference>
<sequence>MDVCVPGRRSCLPASASDVDWRLRLQAAAGLSSVCVRAVLLRCKAEEAGGGMHTDCECVARSRSRWIPQGGLSVVDWVSRGEREADGGHASPNQRRFGKRYVDPVS</sequence>
<keyword evidence="3" id="KW-1185">Reference proteome</keyword>
<feature type="region of interest" description="Disordered" evidence="1">
    <location>
        <begin position="83"/>
        <end position="106"/>
    </location>
</feature>